<dbReference type="InterPro" id="IPR046373">
    <property type="entry name" value="Acyl-CoA_Oxase/DH_mid-dom_sf"/>
</dbReference>
<accession>A0A1U9UPJ9</accession>
<dbReference type="CDD" id="cd00567">
    <property type="entry name" value="ACAD"/>
    <property type="match status" value="1"/>
</dbReference>
<dbReference type="OrthoDB" id="9770681at2"/>
<comment type="similarity">
    <text evidence="2">Belongs to the acyl-CoA dehydrogenase family.</text>
</comment>
<dbReference type="InterPro" id="IPR037069">
    <property type="entry name" value="AcylCoA_DH/ox_N_sf"/>
</dbReference>
<dbReference type="Gene3D" id="1.10.540.10">
    <property type="entry name" value="Acyl-CoA dehydrogenase/oxidase, N-terminal domain"/>
    <property type="match status" value="1"/>
</dbReference>
<evidence type="ECO:0000256" key="2">
    <source>
        <dbReference type="ARBA" id="ARBA00009347"/>
    </source>
</evidence>
<dbReference type="EMBL" id="CP017757">
    <property type="protein sequence ID" value="AQV94726.1"/>
    <property type="molecule type" value="Genomic_DNA"/>
</dbReference>
<protein>
    <submittedName>
        <fullName evidence="8">Acyl-CoA dehydrogenase</fullName>
    </submittedName>
</protein>
<dbReference type="GO" id="GO:0003995">
    <property type="term" value="F:acyl-CoA dehydrogenase activity"/>
    <property type="evidence" value="ECO:0007669"/>
    <property type="project" value="TreeGrafter"/>
</dbReference>
<evidence type="ECO:0000256" key="5">
    <source>
        <dbReference type="ARBA" id="ARBA00023002"/>
    </source>
</evidence>
<dbReference type="RefSeq" id="WP_078196919.1">
    <property type="nucleotide sequence ID" value="NZ_CP017757.2"/>
</dbReference>
<dbReference type="PANTHER" id="PTHR43884">
    <property type="entry name" value="ACYL-COA DEHYDROGENASE"/>
    <property type="match status" value="1"/>
</dbReference>
<dbReference type="InterPro" id="IPR009100">
    <property type="entry name" value="AcylCoA_DH/oxidase_NM_dom_sf"/>
</dbReference>
<feature type="domain" description="Acyl-CoA dehydrogenase/oxidase N-terminal" evidence="7">
    <location>
        <begin position="7"/>
        <end position="117"/>
    </location>
</feature>
<dbReference type="InterPro" id="IPR009075">
    <property type="entry name" value="AcylCo_DH/oxidase_C"/>
</dbReference>
<proteinExistence type="inferred from homology"/>
<evidence type="ECO:0000256" key="1">
    <source>
        <dbReference type="ARBA" id="ARBA00001974"/>
    </source>
</evidence>
<evidence type="ECO:0000256" key="3">
    <source>
        <dbReference type="ARBA" id="ARBA00022630"/>
    </source>
</evidence>
<organism evidence="8 9">
    <name type="scientific">Cupriavidus necator</name>
    <name type="common">Alcaligenes eutrophus</name>
    <name type="synonym">Ralstonia eutropha</name>
    <dbReference type="NCBI Taxonomy" id="106590"/>
    <lineage>
        <taxon>Bacteria</taxon>
        <taxon>Pseudomonadati</taxon>
        <taxon>Pseudomonadota</taxon>
        <taxon>Betaproteobacteria</taxon>
        <taxon>Burkholderiales</taxon>
        <taxon>Burkholderiaceae</taxon>
        <taxon>Cupriavidus</taxon>
    </lineage>
</organism>
<dbReference type="KEGG" id="cuh:BJN34_12625"/>
<evidence type="ECO:0000313" key="9">
    <source>
        <dbReference type="Proteomes" id="UP000189627"/>
    </source>
</evidence>
<keyword evidence="4" id="KW-0274">FAD</keyword>
<dbReference type="SUPFAM" id="SSF56645">
    <property type="entry name" value="Acyl-CoA dehydrogenase NM domain-like"/>
    <property type="match status" value="1"/>
</dbReference>
<dbReference type="InterPro" id="IPR036250">
    <property type="entry name" value="AcylCo_DH-like_C"/>
</dbReference>
<comment type="cofactor">
    <cofactor evidence="1">
        <name>FAD</name>
        <dbReference type="ChEBI" id="CHEBI:57692"/>
    </cofactor>
</comment>
<dbReference type="Pfam" id="PF00441">
    <property type="entry name" value="Acyl-CoA_dh_1"/>
    <property type="match status" value="1"/>
</dbReference>
<evidence type="ECO:0000259" key="7">
    <source>
        <dbReference type="Pfam" id="PF02771"/>
    </source>
</evidence>
<dbReference type="Gene3D" id="2.40.110.10">
    <property type="entry name" value="Butyryl-CoA Dehydrogenase, subunit A, domain 2"/>
    <property type="match status" value="1"/>
</dbReference>
<sequence length="391" mass="41073">MNFNLDSEQQMLQDSVRRFVDRDYDFEARTALIKSGSRCSAKHWDTFASNGWLAAALPEDQGGLGGTLLDTVLIAGQLGRGLVIEPYLGCAVLAAQTLLAAATPAQRDALLPALADGSRKLALAYSEAGSRGLPMPIATHADAAPGGYVLRGVKTLVLGGTEADAFLVTALTPVAQPVSAHDGAELRLFVVEADAPGLLRRALPLHDGSWAAEVTLDGVFVPADALLGERGTGLAALDHGLLHGNAALCAELVGAMEKTIEITAEYLKVRKQFGVAIGSFQALQHRMSDMAAELEVARSMLYALLATVESGTAEAVRSAVSQAKALIGRAAKYVCGQGIQLHGGIGMTEEYTVGHYFKRAVVADAIFGNADLHESLVARSLQQSLSETVVE</sequence>
<dbReference type="Gene3D" id="1.20.140.10">
    <property type="entry name" value="Butyryl-CoA Dehydrogenase, subunit A, domain 3"/>
    <property type="match status" value="1"/>
</dbReference>
<reference evidence="9" key="1">
    <citation type="submission" date="2017-02" db="EMBL/GenBank/DDBJ databases">
        <title>Complete genome sequence of Cupriavidus necator strain NH9, a 3-chlorobenzoate degrader.</title>
        <authorList>
            <person name="Moriuchi R."/>
            <person name="Dohra H."/>
            <person name="Ogawa N."/>
        </authorList>
    </citation>
    <scope>NUCLEOTIDE SEQUENCE [LARGE SCALE GENOMIC DNA]</scope>
    <source>
        <strain evidence="9">NH9</strain>
    </source>
</reference>
<dbReference type="SUPFAM" id="SSF47203">
    <property type="entry name" value="Acyl-CoA dehydrogenase C-terminal domain-like"/>
    <property type="match status" value="1"/>
</dbReference>
<dbReference type="Proteomes" id="UP000189627">
    <property type="component" value="Chromosome 1"/>
</dbReference>
<dbReference type="PANTHER" id="PTHR43884:SF20">
    <property type="entry name" value="ACYL-COA DEHYDROGENASE FADE28"/>
    <property type="match status" value="1"/>
</dbReference>
<evidence type="ECO:0000256" key="4">
    <source>
        <dbReference type="ARBA" id="ARBA00022827"/>
    </source>
</evidence>
<dbReference type="InterPro" id="IPR013786">
    <property type="entry name" value="AcylCoA_DH/ox_N"/>
</dbReference>
<dbReference type="Pfam" id="PF02771">
    <property type="entry name" value="Acyl-CoA_dh_N"/>
    <property type="match status" value="1"/>
</dbReference>
<gene>
    <name evidence="8" type="ORF">BJN34_12625</name>
</gene>
<evidence type="ECO:0000259" key="6">
    <source>
        <dbReference type="Pfam" id="PF00441"/>
    </source>
</evidence>
<keyword evidence="3" id="KW-0285">Flavoprotein</keyword>
<dbReference type="GO" id="GO:0050660">
    <property type="term" value="F:flavin adenine dinucleotide binding"/>
    <property type="evidence" value="ECO:0007669"/>
    <property type="project" value="InterPro"/>
</dbReference>
<evidence type="ECO:0000313" key="8">
    <source>
        <dbReference type="EMBL" id="AQV94726.1"/>
    </source>
</evidence>
<feature type="domain" description="Acyl-CoA dehydrogenase/oxidase C-terminal" evidence="6">
    <location>
        <begin position="231"/>
        <end position="381"/>
    </location>
</feature>
<keyword evidence="5" id="KW-0560">Oxidoreductase</keyword>
<dbReference type="AlphaFoldDB" id="A0A1U9UPJ9"/>
<name>A0A1U9UPJ9_CUPNE</name>